<proteinExistence type="predicted"/>
<evidence type="ECO:0000259" key="1">
    <source>
        <dbReference type="Pfam" id="PF13460"/>
    </source>
</evidence>
<reference evidence="2 3" key="1">
    <citation type="submission" date="2017-02" db="EMBL/GenBank/DDBJ databases">
        <authorList>
            <person name="Peterson S.W."/>
        </authorList>
    </citation>
    <scope>NUCLEOTIDE SEQUENCE [LARGE SCALE GENOMIC DNA]</scope>
    <source>
        <strain evidence="2 3">DSM 18108</strain>
    </source>
</reference>
<dbReference type="RefSeq" id="WP_079468398.1">
    <property type="nucleotide sequence ID" value="NZ_FUZZ01000001.1"/>
</dbReference>
<dbReference type="InterPro" id="IPR016040">
    <property type="entry name" value="NAD(P)-bd_dom"/>
</dbReference>
<dbReference type="AlphaFoldDB" id="A0A1T5NCG8"/>
<dbReference type="PANTHER" id="PTHR43162">
    <property type="match status" value="1"/>
</dbReference>
<gene>
    <name evidence="2" type="ORF">SAMN05660461_1109</name>
</gene>
<evidence type="ECO:0000313" key="2">
    <source>
        <dbReference type="EMBL" id="SKC98135.1"/>
    </source>
</evidence>
<organism evidence="2 3">
    <name type="scientific">Chitinophaga ginsengisegetis</name>
    <dbReference type="NCBI Taxonomy" id="393003"/>
    <lineage>
        <taxon>Bacteria</taxon>
        <taxon>Pseudomonadati</taxon>
        <taxon>Bacteroidota</taxon>
        <taxon>Chitinophagia</taxon>
        <taxon>Chitinophagales</taxon>
        <taxon>Chitinophagaceae</taxon>
        <taxon>Chitinophaga</taxon>
    </lineage>
</organism>
<dbReference type="EMBL" id="FUZZ01000001">
    <property type="protein sequence ID" value="SKC98135.1"/>
    <property type="molecule type" value="Genomic_DNA"/>
</dbReference>
<feature type="domain" description="NAD(P)-binding" evidence="1">
    <location>
        <begin position="15"/>
        <end position="172"/>
    </location>
</feature>
<dbReference type="STRING" id="393003.SAMN05660461_1109"/>
<dbReference type="InterPro" id="IPR051604">
    <property type="entry name" value="Ergot_Alk_Oxidoreductase"/>
</dbReference>
<dbReference type="InterPro" id="IPR036291">
    <property type="entry name" value="NAD(P)-bd_dom_sf"/>
</dbReference>
<protein>
    <submittedName>
        <fullName evidence="2">Uncharacterized conserved protein YbjT, contains NAD(P)-binding and DUF2867 domains</fullName>
    </submittedName>
</protein>
<sequence>MKTANTTKQTVLVLGGTGKTGSRVAAQLKEKGWPVRIGSRSADPSFDWEDKTTWEPALQGIDAVYLSYHPDLAIPGAVDKIRTLTQTAVKSGVKKIVLLSGRGEKEAQACEQIVMNSGISWTIVRCAWFNQNFSEGYLVDPLLAGHVALPAGNVAEPFIDVEDIADVAVAALITEDHNGQAYELTGPRMMTFAEAVQEIATAAGRPIQYQAIPVEEYKAMLVEYNIPDDFIWLVTYLFTEVLDGRNAHLSDGVQRALGRAPRDFSEYARKTAAEGVWNA</sequence>
<dbReference type="PANTHER" id="PTHR43162:SF1">
    <property type="entry name" value="PRESTALK A DIFFERENTIATION PROTEIN A"/>
    <property type="match status" value="1"/>
</dbReference>
<dbReference type="SUPFAM" id="SSF51735">
    <property type="entry name" value="NAD(P)-binding Rossmann-fold domains"/>
    <property type="match status" value="1"/>
</dbReference>
<accession>A0A1T5NCG8</accession>
<name>A0A1T5NCG8_9BACT</name>
<dbReference type="Gene3D" id="3.90.25.10">
    <property type="entry name" value="UDP-galactose 4-epimerase, domain 1"/>
    <property type="match status" value="1"/>
</dbReference>
<dbReference type="Gene3D" id="3.40.50.720">
    <property type="entry name" value="NAD(P)-binding Rossmann-like Domain"/>
    <property type="match status" value="1"/>
</dbReference>
<dbReference type="Pfam" id="PF13460">
    <property type="entry name" value="NAD_binding_10"/>
    <property type="match status" value="1"/>
</dbReference>
<evidence type="ECO:0000313" key="3">
    <source>
        <dbReference type="Proteomes" id="UP000190166"/>
    </source>
</evidence>
<dbReference type="Proteomes" id="UP000190166">
    <property type="component" value="Unassembled WGS sequence"/>
</dbReference>
<keyword evidence="3" id="KW-1185">Reference proteome</keyword>